<evidence type="ECO:0000313" key="3">
    <source>
        <dbReference type="Proteomes" id="UP000051749"/>
    </source>
</evidence>
<dbReference type="Pfam" id="PF07314">
    <property type="entry name" value="Lit"/>
    <property type="match status" value="1"/>
</dbReference>
<dbReference type="OrthoDB" id="9813051at2"/>
<proteinExistence type="predicted"/>
<accession>A0A0R2JW10</accession>
<name>A0A0R2JW10_9LACO</name>
<dbReference type="STRING" id="319653.SAMN04487973_1293"/>
<organism evidence="2 3">
    <name type="scientific">Pediococcus ethanolidurans</name>
    <dbReference type="NCBI Taxonomy" id="319653"/>
    <lineage>
        <taxon>Bacteria</taxon>
        <taxon>Bacillati</taxon>
        <taxon>Bacillota</taxon>
        <taxon>Bacilli</taxon>
        <taxon>Lactobacillales</taxon>
        <taxon>Lactobacillaceae</taxon>
        <taxon>Pediococcus</taxon>
    </lineage>
</organism>
<keyword evidence="1" id="KW-0812">Transmembrane</keyword>
<reference evidence="2 3" key="1">
    <citation type="journal article" date="2015" name="Genome Announc.">
        <title>Expanding the biotechnology potential of lactobacilli through comparative genomics of 213 strains and associated genera.</title>
        <authorList>
            <person name="Sun Z."/>
            <person name="Harris H.M."/>
            <person name="McCann A."/>
            <person name="Guo C."/>
            <person name="Argimon S."/>
            <person name="Zhang W."/>
            <person name="Yang X."/>
            <person name="Jeffery I.B."/>
            <person name="Cooney J.C."/>
            <person name="Kagawa T.F."/>
            <person name="Liu W."/>
            <person name="Song Y."/>
            <person name="Salvetti E."/>
            <person name="Wrobel A."/>
            <person name="Rasinkangas P."/>
            <person name="Parkhill J."/>
            <person name="Rea M.C."/>
            <person name="O'Sullivan O."/>
            <person name="Ritari J."/>
            <person name="Douillard F.P."/>
            <person name="Paul Ross R."/>
            <person name="Yang R."/>
            <person name="Briner A.E."/>
            <person name="Felis G.E."/>
            <person name="de Vos W.M."/>
            <person name="Barrangou R."/>
            <person name="Klaenhammer T.R."/>
            <person name="Caufield P.W."/>
            <person name="Cui Y."/>
            <person name="Zhang H."/>
            <person name="O'Toole P.W."/>
        </authorList>
    </citation>
    <scope>NUCLEOTIDE SEQUENCE [LARGE SCALE GENOMIC DNA]</scope>
    <source>
        <strain evidence="2 3">DSM 22301</strain>
    </source>
</reference>
<dbReference type="AlphaFoldDB" id="A0A0R2JW10"/>
<feature type="transmembrane region" description="Helical" evidence="1">
    <location>
        <begin position="12"/>
        <end position="37"/>
    </location>
</feature>
<gene>
    <name evidence="2" type="ORF">IV87_GL001447</name>
</gene>
<dbReference type="EMBL" id="JQBY01000033">
    <property type="protein sequence ID" value="KRN81311.1"/>
    <property type="molecule type" value="Genomic_DNA"/>
</dbReference>
<dbReference type="NCBIfam" id="TIGR01906">
    <property type="entry name" value="integ_TIGR01906"/>
    <property type="match status" value="1"/>
</dbReference>
<evidence type="ECO:0008006" key="4">
    <source>
        <dbReference type="Google" id="ProtNLM"/>
    </source>
</evidence>
<feature type="transmembrane region" description="Helical" evidence="1">
    <location>
        <begin position="184"/>
        <end position="206"/>
    </location>
</feature>
<feature type="transmembrane region" description="Helical" evidence="1">
    <location>
        <begin position="97"/>
        <end position="116"/>
    </location>
</feature>
<keyword evidence="1" id="KW-0472">Membrane</keyword>
<evidence type="ECO:0000313" key="2">
    <source>
        <dbReference type="EMBL" id="KRN81311.1"/>
    </source>
</evidence>
<dbReference type="Proteomes" id="UP000051749">
    <property type="component" value="Unassembled WGS sequence"/>
</dbReference>
<dbReference type="InterPro" id="IPR010178">
    <property type="entry name" value="Lit"/>
</dbReference>
<keyword evidence="1" id="KW-1133">Transmembrane helix</keyword>
<protein>
    <recommendedName>
        <fullName evidence="4">Integral membrane protein</fullName>
    </recommendedName>
</protein>
<evidence type="ECO:0000256" key="1">
    <source>
        <dbReference type="SAM" id="Phobius"/>
    </source>
</evidence>
<dbReference type="PATRIC" id="fig|319653.3.peg.1470"/>
<comment type="caution">
    <text evidence="2">The sequence shown here is derived from an EMBL/GenBank/DDBJ whole genome shotgun (WGS) entry which is preliminary data.</text>
</comment>
<feature type="transmembrane region" description="Helical" evidence="1">
    <location>
        <begin position="137"/>
        <end position="157"/>
    </location>
</feature>
<sequence length="213" mass="25510">MNGSRNMQLKRLGQWCGFHLFGISLAIFLVINCTFLYDWSLKWYNVQADVSLTNTQIMHNYHQLIMYLSFPWVKQLKMTNFNSSMAGLQHFADVKNLFMLNEVVLLFSAVIFFFFIRELIKTKMLWQLIRPLQVAMVVPLFIGAMMSISFDQFFIAFHKILFRNNDWIFDPQKDPIINVLPEQFFLQCFIFVFVFVEGFYLFFIWLGRRELKK</sequence>